<protein>
    <submittedName>
        <fullName evidence="1">Uncharacterized protein</fullName>
    </submittedName>
</protein>
<keyword evidence="2" id="KW-1185">Reference proteome</keyword>
<dbReference type="EMBL" id="JABCKI010006865">
    <property type="protein sequence ID" value="KAG5633896.1"/>
    <property type="molecule type" value="Genomic_DNA"/>
</dbReference>
<name>A0A9P7K1A3_9AGAR</name>
<evidence type="ECO:0000313" key="1">
    <source>
        <dbReference type="EMBL" id="KAG5633896.1"/>
    </source>
</evidence>
<sequence length="131" mass="14230">MVQKAKVQKAKAQKSKAKSPFIQPTTANLIATRDAALCNFGRAPATTEAYSGYLKRTQKFLAALVAHRRANQIIDGLDTNLLAKVFSDTPNKMTVTALGLYISQKCFTEELGLSTASGIQSAFATLYDQQQ</sequence>
<organism evidence="1 2">
    <name type="scientific">Sphagnurus paluster</name>
    <dbReference type="NCBI Taxonomy" id="117069"/>
    <lineage>
        <taxon>Eukaryota</taxon>
        <taxon>Fungi</taxon>
        <taxon>Dikarya</taxon>
        <taxon>Basidiomycota</taxon>
        <taxon>Agaricomycotina</taxon>
        <taxon>Agaricomycetes</taxon>
        <taxon>Agaricomycetidae</taxon>
        <taxon>Agaricales</taxon>
        <taxon>Tricholomatineae</taxon>
        <taxon>Lyophyllaceae</taxon>
        <taxon>Sphagnurus</taxon>
    </lineage>
</organism>
<accession>A0A9P7K1A3</accession>
<evidence type="ECO:0000313" key="2">
    <source>
        <dbReference type="Proteomes" id="UP000717328"/>
    </source>
</evidence>
<feature type="non-terminal residue" evidence="1">
    <location>
        <position position="131"/>
    </location>
</feature>
<dbReference type="AlphaFoldDB" id="A0A9P7K1A3"/>
<dbReference type="Proteomes" id="UP000717328">
    <property type="component" value="Unassembled WGS sequence"/>
</dbReference>
<gene>
    <name evidence="1" type="ORF">H0H81_004542</name>
</gene>
<proteinExistence type="predicted"/>
<dbReference type="OrthoDB" id="2976553at2759"/>
<reference evidence="1" key="1">
    <citation type="submission" date="2021-02" db="EMBL/GenBank/DDBJ databases">
        <authorList>
            <person name="Nieuwenhuis M."/>
            <person name="Van De Peppel L.J.J."/>
        </authorList>
    </citation>
    <scope>NUCLEOTIDE SEQUENCE</scope>
    <source>
        <strain evidence="1">D49</strain>
    </source>
</reference>
<reference evidence="1" key="2">
    <citation type="submission" date="2021-10" db="EMBL/GenBank/DDBJ databases">
        <title>Phylogenomics reveals ancestral predisposition of the termite-cultivated fungus Termitomyces towards a domesticated lifestyle.</title>
        <authorList>
            <person name="Auxier B."/>
            <person name="Grum-Grzhimaylo A."/>
            <person name="Cardenas M.E."/>
            <person name="Lodge J.D."/>
            <person name="Laessoe T."/>
            <person name="Pedersen O."/>
            <person name="Smith M.E."/>
            <person name="Kuyper T.W."/>
            <person name="Franco-Molano E.A."/>
            <person name="Baroni T.J."/>
            <person name="Aanen D.K."/>
        </authorList>
    </citation>
    <scope>NUCLEOTIDE SEQUENCE</scope>
    <source>
        <strain evidence="1">D49</strain>
    </source>
</reference>
<comment type="caution">
    <text evidence="1">The sequence shown here is derived from an EMBL/GenBank/DDBJ whole genome shotgun (WGS) entry which is preliminary data.</text>
</comment>